<comment type="caution">
    <text evidence="2">The sequence shown here is derived from an EMBL/GenBank/DDBJ whole genome shotgun (WGS) entry which is preliminary data.</text>
</comment>
<accession>A0A8H4NFK1</accession>
<protein>
    <submittedName>
        <fullName evidence="2">Uncharacterized protein</fullName>
    </submittedName>
</protein>
<dbReference type="Proteomes" id="UP000572817">
    <property type="component" value="Unassembled WGS sequence"/>
</dbReference>
<keyword evidence="3" id="KW-1185">Reference proteome</keyword>
<evidence type="ECO:0000313" key="2">
    <source>
        <dbReference type="EMBL" id="KAF4313212.1"/>
    </source>
</evidence>
<evidence type="ECO:0000313" key="3">
    <source>
        <dbReference type="Proteomes" id="UP000572817"/>
    </source>
</evidence>
<dbReference type="EMBL" id="WWBZ02000001">
    <property type="protein sequence ID" value="KAF4313212.1"/>
    <property type="molecule type" value="Genomic_DNA"/>
</dbReference>
<sequence>MAGLRPAQRREEAGVGCRCGTSDHFGFGTRQFLSSPMKQPEVRLLGVGAASALRARGAAGPGATAAAEHVTGQPIPGCQADGDLWLRQASSTQQPTSSNLALLLTSSSSSSSSSSPPPPPPPPPPSPTCIPRAQRGTAMAPFTPG</sequence>
<reference evidence="2" key="1">
    <citation type="submission" date="2020-04" db="EMBL/GenBank/DDBJ databases">
        <title>Genome Assembly and Annotation of Botryosphaeria dothidea sdau 11-99, a Latent Pathogen of Apple Fruit Ring Rot in China.</title>
        <authorList>
            <person name="Yu C."/>
            <person name="Diao Y."/>
            <person name="Lu Q."/>
            <person name="Zhao J."/>
            <person name="Cui S."/>
            <person name="Peng C."/>
            <person name="He B."/>
            <person name="Liu H."/>
        </authorList>
    </citation>
    <scope>NUCLEOTIDE SEQUENCE [LARGE SCALE GENOMIC DNA]</scope>
    <source>
        <strain evidence="2">Sdau11-99</strain>
    </source>
</reference>
<feature type="region of interest" description="Disordered" evidence="1">
    <location>
        <begin position="89"/>
        <end position="145"/>
    </location>
</feature>
<name>A0A8H4NFK1_9PEZI</name>
<feature type="compositionally biased region" description="Polar residues" evidence="1">
    <location>
        <begin position="89"/>
        <end position="100"/>
    </location>
</feature>
<dbReference type="AlphaFoldDB" id="A0A8H4NFK1"/>
<proteinExistence type="predicted"/>
<gene>
    <name evidence="2" type="ORF">GTA08_BOTSDO01204</name>
</gene>
<feature type="compositionally biased region" description="Pro residues" evidence="1">
    <location>
        <begin position="115"/>
        <end position="128"/>
    </location>
</feature>
<organism evidence="2 3">
    <name type="scientific">Botryosphaeria dothidea</name>
    <dbReference type="NCBI Taxonomy" id="55169"/>
    <lineage>
        <taxon>Eukaryota</taxon>
        <taxon>Fungi</taxon>
        <taxon>Dikarya</taxon>
        <taxon>Ascomycota</taxon>
        <taxon>Pezizomycotina</taxon>
        <taxon>Dothideomycetes</taxon>
        <taxon>Dothideomycetes incertae sedis</taxon>
        <taxon>Botryosphaeriales</taxon>
        <taxon>Botryosphaeriaceae</taxon>
        <taxon>Botryosphaeria</taxon>
    </lineage>
</organism>
<evidence type="ECO:0000256" key="1">
    <source>
        <dbReference type="SAM" id="MobiDB-lite"/>
    </source>
</evidence>